<accession>A0AAV9AP81</accession>
<evidence type="ECO:0000313" key="3">
    <source>
        <dbReference type="Proteomes" id="UP001179952"/>
    </source>
</evidence>
<keyword evidence="3" id="KW-1185">Reference proteome</keyword>
<dbReference type="Proteomes" id="UP001179952">
    <property type="component" value="Unassembled WGS sequence"/>
</dbReference>
<feature type="region of interest" description="Disordered" evidence="1">
    <location>
        <begin position="1"/>
        <end position="24"/>
    </location>
</feature>
<comment type="caution">
    <text evidence="2">The sequence shown here is derived from an EMBL/GenBank/DDBJ whole genome shotgun (WGS) entry which is preliminary data.</text>
</comment>
<reference evidence="2" key="1">
    <citation type="journal article" date="2023" name="Nat. Commun.">
        <title>Diploid and tetraploid genomes of Acorus and the evolution of monocots.</title>
        <authorList>
            <person name="Ma L."/>
            <person name="Liu K.W."/>
            <person name="Li Z."/>
            <person name="Hsiao Y.Y."/>
            <person name="Qi Y."/>
            <person name="Fu T."/>
            <person name="Tang G.D."/>
            <person name="Zhang D."/>
            <person name="Sun W.H."/>
            <person name="Liu D.K."/>
            <person name="Li Y."/>
            <person name="Chen G.Z."/>
            <person name="Liu X.D."/>
            <person name="Liao X.Y."/>
            <person name="Jiang Y.T."/>
            <person name="Yu X."/>
            <person name="Hao Y."/>
            <person name="Huang J."/>
            <person name="Zhao X.W."/>
            <person name="Ke S."/>
            <person name="Chen Y.Y."/>
            <person name="Wu W.L."/>
            <person name="Hsu J.L."/>
            <person name="Lin Y.F."/>
            <person name="Huang M.D."/>
            <person name="Li C.Y."/>
            <person name="Huang L."/>
            <person name="Wang Z.W."/>
            <person name="Zhao X."/>
            <person name="Zhong W.Y."/>
            <person name="Peng D.H."/>
            <person name="Ahmad S."/>
            <person name="Lan S."/>
            <person name="Zhang J.S."/>
            <person name="Tsai W.C."/>
            <person name="Van de Peer Y."/>
            <person name="Liu Z.J."/>
        </authorList>
    </citation>
    <scope>NUCLEOTIDE SEQUENCE</scope>
    <source>
        <strain evidence="2">SCP</strain>
    </source>
</reference>
<organism evidence="2 3">
    <name type="scientific">Acorus gramineus</name>
    <name type="common">Dwarf sweet flag</name>
    <dbReference type="NCBI Taxonomy" id="55184"/>
    <lineage>
        <taxon>Eukaryota</taxon>
        <taxon>Viridiplantae</taxon>
        <taxon>Streptophyta</taxon>
        <taxon>Embryophyta</taxon>
        <taxon>Tracheophyta</taxon>
        <taxon>Spermatophyta</taxon>
        <taxon>Magnoliopsida</taxon>
        <taxon>Liliopsida</taxon>
        <taxon>Acoraceae</taxon>
        <taxon>Acorus</taxon>
    </lineage>
</organism>
<sequence>MLVILAGKKRKQRKVKEDEDQGDKGERENKINVFLLRVGRQPKLVRKAWVRD</sequence>
<name>A0AAV9AP81_ACOGR</name>
<proteinExistence type="predicted"/>
<evidence type="ECO:0000313" key="2">
    <source>
        <dbReference type="EMBL" id="KAK1265998.1"/>
    </source>
</evidence>
<gene>
    <name evidence="2" type="ORF">QJS04_geneDACA000728</name>
</gene>
<protein>
    <submittedName>
        <fullName evidence="2">Uncharacterized protein</fullName>
    </submittedName>
</protein>
<dbReference type="EMBL" id="JAUJYN010000007">
    <property type="protein sequence ID" value="KAK1265998.1"/>
    <property type="molecule type" value="Genomic_DNA"/>
</dbReference>
<dbReference type="AlphaFoldDB" id="A0AAV9AP81"/>
<evidence type="ECO:0000256" key="1">
    <source>
        <dbReference type="SAM" id="MobiDB-lite"/>
    </source>
</evidence>
<reference evidence="2" key="2">
    <citation type="submission" date="2023-06" db="EMBL/GenBank/DDBJ databases">
        <authorList>
            <person name="Ma L."/>
            <person name="Liu K.-W."/>
            <person name="Li Z."/>
            <person name="Hsiao Y.-Y."/>
            <person name="Qi Y."/>
            <person name="Fu T."/>
            <person name="Tang G."/>
            <person name="Zhang D."/>
            <person name="Sun W.-H."/>
            <person name="Liu D.-K."/>
            <person name="Li Y."/>
            <person name="Chen G.-Z."/>
            <person name="Liu X.-D."/>
            <person name="Liao X.-Y."/>
            <person name="Jiang Y.-T."/>
            <person name="Yu X."/>
            <person name="Hao Y."/>
            <person name="Huang J."/>
            <person name="Zhao X.-W."/>
            <person name="Ke S."/>
            <person name="Chen Y.-Y."/>
            <person name="Wu W.-L."/>
            <person name="Hsu J.-L."/>
            <person name="Lin Y.-F."/>
            <person name="Huang M.-D."/>
            <person name="Li C.-Y."/>
            <person name="Huang L."/>
            <person name="Wang Z.-W."/>
            <person name="Zhao X."/>
            <person name="Zhong W.-Y."/>
            <person name="Peng D.-H."/>
            <person name="Ahmad S."/>
            <person name="Lan S."/>
            <person name="Zhang J.-S."/>
            <person name="Tsai W.-C."/>
            <person name="Van De Peer Y."/>
            <person name="Liu Z.-J."/>
        </authorList>
    </citation>
    <scope>NUCLEOTIDE SEQUENCE</scope>
    <source>
        <strain evidence="2">SCP</strain>
        <tissue evidence="2">Leaves</tissue>
    </source>
</reference>